<dbReference type="EMBL" id="CP042914">
    <property type="protein sequence ID" value="QEG43370.1"/>
    <property type="molecule type" value="Genomic_DNA"/>
</dbReference>
<keyword evidence="1" id="KW-0472">Membrane</keyword>
<keyword evidence="1" id="KW-0812">Transmembrane</keyword>
<protein>
    <recommendedName>
        <fullName evidence="4">DUF1559 domain-containing protein</fullName>
    </recommendedName>
</protein>
<evidence type="ECO:0000313" key="3">
    <source>
        <dbReference type="Proteomes" id="UP000325286"/>
    </source>
</evidence>
<evidence type="ECO:0000256" key="1">
    <source>
        <dbReference type="SAM" id="Phobius"/>
    </source>
</evidence>
<gene>
    <name evidence="2" type="ORF">UC8_54170</name>
</gene>
<evidence type="ECO:0000313" key="2">
    <source>
        <dbReference type="EMBL" id="QEG43370.1"/>
    </source>
</evidence>
<dbReference type="RefSeq" id="WP_068142480.1">
    <property type="nucleotide sequence ID" value="NZ_LWSJ01000089.1"/>
</dbReference>
<dbReference type="KEGG" id="rul:UC8_54170"/>
<proteinExistence type="predicted"/>
<feature type="transmembrane region" description="Helical" evidence="1">
    <location>
        <begin position="12"/>
        <end position="34"/>
    </location>
</feature>
<keyword evidence="3" id="KW-1185">Reference proteome</keyword>
<name>A0A5B9QZN6_9BACT</name>
<evidence type="ECO:0008006" key="4">
    <source>
        <dbReference type="Google" id="ProtNLM"/>
    </source>
</evidence>
<dbReference type="Proteomes" id="UP000325286">
    <property type="component" value="Chromosome"/>
</dbReference>
<dbReference type="OrthoDB" id="283383at2"/>
<sequence>MIEQGHRKHRRWFTWSNVLFLVFVLVVEMGLLLLRRPPVGHGRARDRMECSMLARATTSFHFEYGHRPPAASMRSVRMHAWIENKHFNFAKFDLDPLIELDDAERVVFWLGGPAPETDFGFDLRCLYDFEESRLVDRDADGFWEYTSWYGGVYEYDPETKRISSDFSEDASVCRIDPSGIVGESSPAE</sequence>
<dbReference type="AlphaFoldDB" id="A0A5B9QZN6"/>
<reference evidence="2 3" key="1">
    <citation type="submission" date="2019-08" db="EMBL/GenBank/DDBJ databases">
        <title>Deep-cultivation of Planctomycetes and their phenomic and genomic characterization uncovers novel biology.</title>
        <authorList>
            <person name="Wiegand S."/>
            <person name="Jogler M."/>
            <person name="Boedeker C."/>
            <person name="Pinto D."/>
            <person name="Vollmers J."/>
            <person name="Rivas-Marin E."/>
            <person name="Kohn T."/>
            <person name="Peeters S.H."/>
            <person name="Heuer A."/>
            <person name="Rast P."/>
            <person name="Oberbeckmann S."/>
            <person name="Bunk B."/>
            <person name="Jeske O."/>
            <person name="Meyerdierks A."/>
            <person name="Storesund J.E."/>
            <person name="Kallscheuer N."/>
            <person name="Luecker S."/>
            <person name="Lage O.M."/>
            <person name="Pohl T."/>
            <person name="Merkel B.J."/>
            <person name="Hornburger P."/>
            <person name="Mueller R.-W."/>
            <person name="Bruemmer F."/>
            <person name="Labrenz M."/>
            <person name="Spormann A.M."/>
            <person name="Op den Camp H."/>
            <person name="Overmann J."/>
            <person name="Amann R."/>
            <person name="Jetten M.S.M."/>
            <person name="Mascher T."/>
            <person name="Medema M.H."/>
            <person name="Devos D.P."/>
            <person name="Kaster A.-K."/>
            <person name="Ovreas L."/>
            <person name="Rohde M."/>
            <person name="Galperin M.Y."/>
            <person name="Jogler C."/>
        </authorList>
    </citation>
    <scope>NUCLEOTIDE SEQUENCE [LARGE SCALE GENOMIC DNA]</scope>
    <source>
        <strain evidence="2 3">UC8</strain>
    </source>
</reference>
<accession>A0A5B9QZN6</accession>
<organism evidence="2 3">
    <name type="scientific">Roseimaritima ulvae</name>
    <dbReference type="NCBI Taxonomy" id="980254"/>
    <lineage>
        <taxon>Bacteria</taxon>
        <taxon>Pseudomonadati</taxon>
        <taxon>Planctomycetota</taxon>
        <taxon>Planctomycetia</taxon>
        <taxon>Pirellulales</taxon>
        <taxon>Pirellulaceae</taxon>
        <taxon>Roseimaritima</taxon>
    </lineage>
</organism>
<keyword evidence="1" id="KW-1133">Transmembrane helix</keyword>